<dbReference type="Gene3D" id="1.10.443.10">
    <property type="entry name" value="Intergrase catalytic core"/>
    <property type="match status" value="1"/>
</dbReference>
<dbReference type="Pfam" id="PF14657">
    <property type="entry name" value="Arm-DNA-bind_4"/>
    <property type="match status" value="1"/>
</dbReference>
<dbReference type="Pfam" id="PF00589">
    <property type="entry name" value="Phage_integrase"/>
    <property type="match status" value="1"/>
</dbReference>
<dbReference type="RefSeq" id="WP_078219376.1">
    <property type="nucleotide sequence ID" value="NZ_MUXZ01000051.1"/>
</dbReference>
<dbReference type="CDD" id="cd01189">
    <property type="entry name" value="INT_ICEBs1_C_like"/>
    <property type="match status" value="1"/>
</dbReference>
<dbReference type="PANTHER" id="PTHR30349:SF64">
    <property type="entry name" value="PROPHAGE INTEGRASE INTD-RELATED"/>
    <property type="match status" value="1"/>
</dbReference>
<evidence type="ECO:0000259" key="7">
    <source>
        <dbReference type="PROSITE" id="PS51900"/>
    </source>
</evidence>
<dbReference type="PROSITE" id="PS51900">
    <property type="entry name" value="CB"/>
    <property type="match status" value="1"/>
</dbReference>
<dbReference type="InterPro" id="IPR044068">
    <property type="entry name" value="CB"/>
</dbReference>
<dbReference type="InterPro" id="IPR028259">
    <property type="entry name" value="AP2-like_int_N"/>
</dbReference>
<dbReference type="GO" id="GO:0015074">
    <property type="term" value="P:DNA integration"/>
    <property type="evidence" value="ECO:0007669"/>
    <property type="project" value="UniProtKB-KW"/>
</dbReference>
<organism evidence="8 9">
    <name type="scientific">Canicola haemoglobinophilus</name>
    <dbReference type="NCBI Taxonomy" id="733"/>
    <lineage>
        <taxon>Bacteria</taxon>
        <taxon>Pseudomonadati</taxon>
        <taxon>Pseudomonadota</taxon>
        <taxon>Gammaproteobacteria</taxon>
        <taxon>Pasteurellales</taxon>
        <taxon>Pasteurellaceae</taxon>
        <taxon>Canicola</taxon>
    </lineage>
</organism>
<proteinExistence type="inferred from homology"/>
<gene>
    <name evidence="8" type="ORF">NCTC1659_00077</name>
</gene>
<dbReference type="AlphaFoldDB" id="A0A1V4AYM0"/>
<evidence type="ECO:0000256" key="3">
    <source>
        <dbReference type="ARBA" id="ARBA00023125"/>
    </source>
</evidence>
<dbReference type="SUPFAM" id="SSF56349">
    <property type="entry name" value="DNA breaking-rejoining enzymes"/>
    <property type="match status" value="1"/>
</dbReference>
<reference evidence="8 9" key="1">
    <citation type="submission" date="2018-06" db="EMBL/GenBank/DDBJ databases">
        <authorList>
            <consortium name="Pathogen Informatics"/>
            <person name="Doyle S."/>
        </authorList>
    </citation>
    <scope>NUCLEOTIDE SEQUENCE [LARGE SCALE GENOMIC DNA]</scope>
    <source>
        <strain evidence="8 9">NCTC1659</strain>
    </source>
</reference>
<evidence type="ECO:0000313" key="8">
    <source>
        <dbReference type="EMBL" id="STO58859.1"/>
    </source>
</evidence>
<feature type="domain" description="Core-binding (CB)" evidence="7">
    <location>
        <begin position="56"/>
        <end position="144"/>
    </location>
</feature>
<evidence type="ECO:0000256" key="1">
    <source>
        <dbReference type="ARBA" id="ARBA00008857"/>
    </source>
</evidence>
<keyword evidence="2" id="KW-0229">DNA integration</keyword>
<protein>
    <submittedName>
        <fullName evidence="8">Phage integrase</fullName>
    </submittedName>
</protein>
<dbReference type="InterPro" id="IPR011010">
    <property type="entry name" value="DNA_brk_join_enz"/>
</dbReference>
<dbReference type="Pfam" id="PF14659">
    <property type="entry name" value="Phage_int_SAM_3"/>
    <property type="match status" value="1"/>
</dbReference>
<dbReference type="STRING" id="733.B0186_10750"/>
<dbReference type="GO" id="GO:0006310">
    <property type="term" value="P:DNA recombination"/>
    <property type="evidence" value="ECO:0007669"/>
    <property type="project" value="UniProtKB-KW"/>
</dbReference>
<dbReference type="Proteomes" id="UP000254329">
    <property type="component" value="Unassembled WGS sequence"/>
</dbReference>
<keyword evidence="3 5" id="KW-0238">DNA-binding</keyword>
<evidence type="ECO:0000256" key="2">
    <source>
        <dbReference type="ARBA" id="ARBA00022908"/>
    </source>
</evidence>
<dbReference type="InterPro" id="IPR004107">
    <property type="entry name" value="Integrase_SAM-like_N"/>
</dbReference>
<evidence type="ECO:0000256" key="4">
    <source>
        <dbReference type="ARBA" id="ARBA00023172"/>
    </source>
</evidence>
<keyword evidence="4" id="KW-0233">DNA recombination</keyword>
<dbReference type="InterPro" id="IPR050090">
    <property type="entry name" value="Tyrosine_recombinase_XerCD"/>
</dbReference>
<dbReference type="Gene3D" id="1.10.150.130">
    <property type="match status" value="1"/>
</dbReference>
<name>A0A1V4AYM0_9PAST</name>
<evidence type="ECO:0000313" key="9">
    <source>
        <dbReference type="Proteomes" id="UP000254329"/>
    </source>
</evidence>
<evidence type="ECO:0000256" key="5">
    <source>
        <dbReference type="PROSITE-ProRule" id="PRU01248"/>
    </source>
</evidence>
<dbReference type="GO" id="GO:0003677">
    <property type="term" value="F:DNA binding"/>
    <property type="evidence" value="ECO:0007669"/>
    <property type="project" value="UniProtKB-UniRule"/>
</dbReference>
<keyword evidence="9" id="KW-1185">Reference proteome</keyword>
<dbReference type="InterPro" id="IPR002104">
    <property type="entry name" value="Integrase_catalytic"/>
</dbReference>
<dbReference type="InterPro" id="IPR013762">
    <property type="entry name" value="Integrase-like_cat_sf"/>
</dbReference>
<feature type="domain" description="Tyr recombinase" evidence="6">
    <location>
        <begin position="166"/>
        <end position="349"/>
    </location>
</feature>
<accession>A0A1V4AYM0</accession>
<dbReference type="PANTHER" id="PTHR30349">
    <property type="entry name" value="PHAGE INTEGRASE-RELATED"/>
    <property type="match status" value="1"/>
</dbReference>
<evidence type="ECO:0000259" key="6">
    <source>
        <dbReference type="PROSITE" id="PS51898"/>
    </source>
</evidence>
<dbReference type="PROSITE" id="PS51898">
    <property type="entry name" value="TYR_RECOMBINASE"/>
    <property type="match status" value="1"/>
</dbReference>
<dbReference type="InterPro" id="IPR010998">
    <property type="entry name" value="Integrase_recombinase_N"/>
</dbReference>
<comment type="similarity">
    <text evidence="1">Belongs to the 'phage' integrase family.</text>
</comment>
<sequence>MSASKDKERGTWKIYLRYVDWQGVKQIHTKRGFTTKREALEYEREFLASKSRDLNMLFESFVEVYLSDLKPRIKYNTYLTKVHIIETKIIPYFAKKSIAEITAPDILQWQNELLKKSDGEGKQYSQTYLRTIQNQLNAILNHANKYYGLTSNPAHKTTKMGKSKAQEMLFWTKEEYEKFVESVKSKPASYYAFEILYWCGIREGELLALTKDDFDLEKKTLTISKSFQRLKGKDYITSPKTEKSNRTIQLPQFLCDEISDFFGMHYHLDSKARIFNFTKSYLHHEMDRGCKLSGVKRIRVHDLRHSHVAYLIEQGFSPVVIAERLGHESISITLNYAHLYPSKQLEIIKTIEKERN</sequence>
<dbReference type="EMBL" id="UGHF01000001">
    <property type="protein sequence ID" value="STO58859.1"/>
    <property type="molecule type" value="Genomic_DNA"/>
</dbReference>